<dbReference type="EMBL" id="BJMU01000002">
    <property type="protein sequence ID" value="GEB82200.1"/>
    <property type="molecule type" value="Genomic_DNA"/>
</dbReference>
<gene>
    <name evidence="1" type="ORF">AOR01nite_06770</name>
</gene>
<protein>
    <submittedName>
        <fullName evidence="1">Uncharacterized protein</fullName>
    </submittedName>
</protein>
<dbReference type="OrthoDB" id="7226412at2"/>
<dbReference type="AlphaFoldDB" id="A0A4Y3TMK8"/>
<reference evidence="1 2" key="1">
    <citation type="submission" date="2019-06" db="EMBL/GenBank/DDBJ databases">
        <title>Whole genome shotgun sequence of Acetobacter orleanensis NBRC 13752.</title>
        <authorList>
            <person name="Hosoyama A."/>
            <person name="Uohara A."/>
            <person name="Ohji S."/>
            <person name="Ichikawa N."/>
        </authorList>
    </citation>
    <scope>NUCLEOTIDE SEQUENCE [LARGE SCALE GENOMIC DNA]</scope>
    <source>
        <strain evidence="1 2">NBRC 13752</strain>
    </source>
</reference>
<proteinExistence type="predicted"/>
<dbReference type="RefSeq" id="WP_048836398.1">
    <property type="nucleotide sequence ID" value="NZ_BJMU01000002.1"/>
</dbReference>
<dbReference type="STRING" id="104099.AD949_06445"/>
<dbReference type="Proteomes" id="UP000317617">
    <property type="component" value="Unassembled WGS sequence"/>
</dbReference>
<accession>A0A4Y3TMK8</accession>
<organism evidence="1 2">
    <name type="scientific">Acetobacter orleanensis</name>
    <dbReference type="NCBI Taxonomy" id="104099"/>
    <lineage>
        <taxon>Bacteria</taxon>
        <taxon>Pseudomonadati</taxon>
        <taxon>Pseudomonadota</taxon>
        <taxon>Alphaproteobacteria</taxon>
        <taxon>Acetobacterales</taxon>
        <taxon>Acetobacteraceae</taxon>
        <taxon>Acetobacter</taxon>
    </lineage>
</organism>
<evidence type="ECO:0000313" key="2">
    <source>
        <dbReference type="Proteomes" id="UP000317617"/>
    </source>
</evidence>
<comment type="caution">
    <text evidence="1">The sequence shown here is derived from an EMBL/GenBank/DDBJ whole genome shotgun (WGS) entry which is preliminary data.</text>
</comment>
<keyword evidence="2" id="KW-1185">Reference proteome</keyword>
<name>A0A4Y3TMK8_9PROT</name>
<evidence type="ECO:0000313" key="1">
    <source>
        <dbReference type="EMBL" id="GEB82200.1"/>
    </source>
</evidence>
<sequence>MIDTKTAYPARYYAAFNPTDPQPTAVTGWYDTWSMGSLATVPPVASLIAVSAEDWADTTRFRLPTGRGVQDGNIVDYLPPLRPLSLSAQAKTALIAARQTVWAEYGVLNDPTPEAWVTYLKALRALADGQDTSSTTLPEAPA</sequence>